<keyword evidence="12" id="KW-1185">Reference proteome</keyword>
<feature type="domain" description="Protein kinase" evidence="10">
    <location>
        <begin position="21"/>
        <end position="298"/>
    </location>
</feature>
<dbReference type="AlphaFoldDB" id="A0AAV0BB03"/>
<evidence type="ECO:0000256" key="8">
    <source>
        <dbReference type="ARBA" id="ARBA00048679"/>
    </source>
</evidence>
<keyword evidence="5 11" id="KW-0418">Kinase</keyword>
<evidence type="ECO:0000256" key="9">
    <source>
        <dbReference type="SAM" id="MobiDB-lite"/>
    </source>
</evidence>
<dbReference type="GO" id="GO:0007095">
    <property type="term" value="P:mitotic G2 DNA damage checkpoint signaling"/>
    <property type="evidence" value="ECO:0007669"/>
    <property type="project" value="TreeGrafter"/>
</dbReference>
<dbReference type="InterPro" id="IPR011009">
    <property type="entry name" value="Kinase-like_dom_sf"/>
</dbReference>
<dbReference type="EMBL" id="CALTRL010004692">
    <property type="protein sequence ID" value="CAH7683443.1"/>
    <property type="molecule type" value="Genomic_DNA"/>
</dbReference>
<dbReference type="SUPFAM" id="SSF56112">
    <property type="entry name" value="Protein kinase-like (PK-like)"/>
    <property type="match status" value="1"/>
</dbReference>
<dbReference type="GO" id="GO:0005634">
    <property type="term" value="C:nucleus"/>
    <property type="evidence" value="ECO:0007669"/>
    <property type="project" value="TreeGrafter"/>
</dbReference>
<protein>
    <recommendedName>
        <fullName evidence="1">non-specific serine/threonine protein kinase</fullName>
        <ecNumber evidence="1">2.7.11.1</ecNumber>
    </recommendedName>
</protein>
<sequence length="547" mass="61032">MTSSQARGAYAKSPFPLIKGYSIGPDIAEGGFSRVYKAYNPEAPPPGIAAIKVISLVNRDHNPTLDEISYKRIKKEIKVHKSLKHDNILELIDSFEDTRGVPERKIPPAFYIILGYAVGGDLFDQLVPDVGLCNDHEVIHFYFRQLMSALYFCHGKGVVHRDLKPENILLDGRGNLLISDFGLCSIYKHNGKEKLLTEICGSAPYAAPELALGRPYHGPAIDMWSCGIILFVLLVGNTPWDTPTLSSPEFAAYVNGVAWVSDPWSRIEPELKDILLQLMNIDPELRITMPQLVKNPWFRRKNALMDARGLAKDGVRLACRLADLRGEINQDLELRTEMDKLVSELQQASPEENESVGAGIEKIQLSQEVAQSQLASRFMNDINANPSQPFSCTVRLFTGDPILASQKMQHGNISTMFISNSTLEELVDAFTRALKTLGIQHVVKPLDSDSNRQNGRGDENSHESTADKGIKISVAFIDNRKQKMLGSLRIEEITLTDGSAMDVDGDEDRGENKWGVIFKRQKGDVLQWKKKYEELVNLLPHGLVVSR</sequence>
<dbReference type="PROSITE" id="PS50011">
    <property type="entry name" value="PROTEIN_KINASE_DOM"/>
    <property type="match status" value="1"/>
</dbReference>
<comment type="caution">
    <text evidence="11">The sequence shown here is derived from an EMBL/GenBank/DDBJ whole genome shotgun (WGS) entry which is preliminary data.</text>
</comment>
<proteinExistence type="predicted"/>
<comment type="catalytic activity">
    <reaction evidence="8">
        <text>L-seryl-[protein] + ATP = O-phospho-L-seryl-[protein] + ADP + H(+)</text>
        <dbReference type="Rhea" id="RHEA:17989"/>
        <dbReference type="Rhea" id="RHEA-COMP:9863"/>
        <dbReference type="Rhea" id="RHEA-COMP:11604"/>
        <dbReference type="ChEBI" id="CHEBI:15378"/>
        <dbReference type="ChEBI" id="CHEBI:29999"/>
        <dbReference type="ChEBI" id="CHEBI:30616"/>
        <dbReference type="ChEBI" id="CHEBI:83421"/>
        <dbReference type="ChEBI" id="CHEBI:456216"/>
        <dbReference type="EC" id="2.7.11.1"/>
    </reaction>
</comment>
<organism evidence="11 12">
    <name type="scientific">Phakopsora pachyrhizi</name>
    <name type="common">Asian soybean rust disease fungus</name>
    <dbReference type="NCBI Taxonomy" id="170000"/>
    <lineage>
        <taxon>Eukaryota</taxon>
        <taxon>Fungi</taxon>
        <taxon>Dikarya</taxon>
        <taxon>Basidiomycota</taxon>
        <taxon>Pucciniomycotina</taxon>
        <taxon>Pucciniomycetes</taxon>
        <taxon>Pucciniales</taxon>
        <taxon>Phakopsoraceae</taxon>
        <taxon>Phakopsora</taxon>
    </lineage>
</organism>
<dbReference type="PANTHER" id="PTHR43895">
    <property type="entry name" value="CALCIUM/CALMODULIN-DEPENDENT PROTEIN KINASE KINASE-RELATED"/>
    <property type="match status" value="1"/>
</dbReference>
<dbReference type="InterPro" id="IPR000719">
    <property type="entry name" value="Prot_kinase_dom"/>
</dbReference>
<evidence type="ECO:0000256" key="4">
    <source>
        <dbReference type="ARBA" id="ARBA00022741"/>
    </source>
</evidence>
<evidence type="ECO:0000313" key="12">
    <source>
        <dbReference type="Proteomes" id="UP001153365"/>
    </source>
</evidence>
<evidence type="ECO:0000256" key="7">
    <source>
        <dbReference type="ARBA" id="ARBA00047899"/>
    </source>
</evidence>
<gene>
    <name evidence="11" type="ORF">PPACK8108_LOCUS16964</name>
</gene>
<dbReference type="GO" id="GO:0005737">
    <property type="term" value="C:cytoplasm"/>
    <property type="evidence" value="ECO:0007669"/>
    <property type="project" value="TreeGrafter"/>
</dbReference>
<dbReference type="PANTHER" id="PTHR43895:SF32">
    <property type="entry name" value="SERINE_THREONINE-PROTEIN KINASE CHK1"/>
    <property type="match status" value="1"/>
</dbReference>
<dbReference type="Proteomes" id="UP001153365">
    <property type="component" value="Unassembled WGS sequence"/>
</dbReference>
<keyword evidence="3" id="KW-0808">Transferase</keyword>
<evidence type="ECO:0000256" key="5">
    <source>
        <dbReference type="ARBA" id="ARBA00022777"/>
    </source>
</evidence>
<evidence type="ECO:0000256" key="3">
    <source>
        <dbReference type="ARBA" id="ARBA00022679"/>
    </source>
</evidence>
<keyword evidence="2" id="KW-0723">Serine/threonine-protein kinase</keyword>
<evidence type="ECO:0000259" key="10">
    <source>
        <dbReference type="PROSITE" id="PS50011"/>
    </source>
</evidence>
<dbReference type="InterPro" id="IPR008271">
    <property type="entry name" value="Ser/Thr_kinase_AS"/>
</dbReference>
<dbReference type="SMART" id="SM00220">
    <property type="entry name" value="S_TKc"/>
    <property type="match status" value="1"/>
</dbReference>
<dbReference type="PROSITE" id="PS00108">
    <property type="entry name" value="PROTEIN_KINASE_ST"/>
    <property type="match status" value="1"/>
</dbReference>
<comment type="catalytic activity">
    <reaction evidence="7">
        <text>L-threonyl-[protein] + ATP = O-phospho-L-threonyl-[protein] + ADP + H(+)</text>
        <dbReference type="Rhea" id="RHEA:46608"/>
        <dbReference type="Rhea" id="RHEA-COMP:11060"/>
        <dbReference type="Rhea" id="RHEA-COMP:11605"/>
        <dbReference type="ChEBI" id="CHEBI:15378"/>
        <dbReference type="ChEBI" id="CHEBI:30013"/>
        <dbReference type="ChEBI" id="CHEBI:30616"/>
        <dbReference type="ChEBI" id="CHEBI:61977"/>
        <dbReference type="ChEBI" id="CHEBI:456216"/>
        <dbReference type="EC" id="2.7.11.1"/>
    </reaction>
</comment>
<dbReference type="Gene3D" id="1.10.510.10">
    <property type="entry name" value="Transferase(Phosphotransferase) domain 1"/>
    <property type="match status" value="1"/>
</dbReference>
<keyword evidence="6" id="KW-0067">ATP-binding</keyword>
<evidence type="ECO:0000256" key="6">
    <source>
        <dbReference type="ARBA" id="ARBA00022840"/>
    </source>
</evidence>
<keyword evidence="4" id="KW-0547">Nucleotide-binding</keyword>
<accession>A0AAV0BB03</accession>
<feature type="region of interest" description="Disordered" evidence="9">
    <location>
        <begin position="445"/>
        <end position="465"/>
    </location>
</feature>
<dbReference type="Pfam" id="PF00069">
    <property type="entry name" value="Pkinase"/>
    <property type="match status" value="1"/>
</dbReference>
<reference evidence="11" key="1">
    <citation type="submission" date="2022-06" db="EMBL/GenBank/DDBJ databases">
        <authorList>
            <consortium name="SYNGENTA / RWTH Aachen University"/>
        </authorList>
    </citation>
    <scope>NUCLEOTIDE SEQUENCE</scope>
</reference>
<dbReference type="GO" id="GO:0005524">
    <property type="term" value="F:ATP binding"/>
    <property type="evidence" value="ECO:0007669"/>
    <property type="project" value="UniProtKB-KW"/>
</dbReference>
<evidence type="ECO:0000256" key="2">
    <source>
        <dbReference type="ARBA" id="ARBA00022527"/>
    </source>
</evidence>
<evidence type="ECO:0000256" key="1">
    <source>
        <dbReference type="ARBA" id="ARBA00012513"/>
    </source>
</evidence>
<evidence type="ECO:0000313" key="11">
    <source>
        <dbReference type="EMBL" id="CAH7683443.1"/>
    </source>
</evidence>
<dbReference type="GO" id="GO:0004674">
    <property type="term" value="F:protein serine/threonine kinase activity"/>
    <property type="evidence" value="ECO:0007669"/>
    <property type="project" value="UniProtKB-KW"/>
</dbReference>
<name>A0AAV0BB03_PHAPC</name>
<dbReference type="EC" id="2.7.11.1" evidence="1"/>
<dbReference type="GO" id="GO:0035861">
    <property type="term" value="C:site of double-strand break"/>
    <property type="evidence" value="ECO:0007669"/>
    <property type="project" value="TreeGrafter"/>
</dbReference>
<dbReference type="FunFam" id="1.10.510.10:FF:000571">
    <property type="entry name" value="Maternal embryonic leucine zipper kinase"/>
    <property type="match status" value="1"/>
</dbReference>